<feature type="compositionally biased region" description="Basic and acidic residues" evidence="1">
    <location>
        <begin position="20"/>
        <end position="43"/>
    </location>
</feature>
<evidence type="ECO:0000256" key="1">
    <source>
        <dbReference type="SAM" id="MobiDB-lite"/>
    </source>
</evidence>
<protein>
    <submittedName>
        <fullName evidence="2">Uncharacterized protein</fullName>
    </submittedName>
</protein>
<proteinExistence type="predicted"/>
<dbReference type="Proteomes" id="UP001147782">
    <property type="component" value="Unassembled WGS sequence"/>
</dbReference>
<dbReference type="OrthoDB" id="4475146at2759"/>
<organism evidence="2 3">
    <name type="scientific">Penicillium cataractarum</name>
    <dbReference type="NCBI Taxonomy" id="2100454"/>
    <lineage>
        <taxon>Eukaryota</taxon>
        <taxon>Fungi</taxon>
        <taxon>Dikarya</taxon>
        <taxon>Ascomycota</taxon>
        <taxon>Pezizomycotina</taxon>
        <taxon>Eurotiomycetes</taxon>
        <taxon>Eurotiomycetidae</taxon>
        <taxon>Eurotiales</taxon>
        <taxon>Aspergillaceae</taxon>
        <taxon>Penicillium</taxon>
    </lineage>
</organism>
<reference evidence="2" key="1">
    <citation type="submission" date="2022-11" db="EMBL/GenBank/DDBJ databases">
        <authorList>
            <person name="Petersen C."/>
        </authorList>
    </citation>
    <scope>NUCLEOTIDE SEQUENCE</scope>
    <source>
        <strain evidence="2">IBT 29864</strain>
    </source>
</reference>
<gene>
    <name evidence="2" type="ORF">N7496_003385</name>
</gene>
<feature type="region of interest" description="Disordered" evidence="1">
    <location>
        <begin position="1"/>
        <end position="78"/>
    </location>
</feature>
<name>A0A9W9SME2_9EURO</name>
<dbReference type="AlphaFoldDB" id="A0A9W9SME2"/>
<evidence type="ECO:0000313" key="3">
    <source>
        <dbReference type="Proteomes" id="UP001147782"/>
    </source>
</evidence>
<dbReference type="EMBL" id="JAPZBS010000002">
    <property type="protein sequence ID" value="KAJ5380957.1"/>
    <property type="molecule type" value="Genomic_DNA"/>
</dbReference>
<comment type="caution">
    <text evidence="2">The sequence shown here is derived from an EMBL/GenBank/DDBJ whole genome shotgun (WGS) entry which is preliminary data.</text>
</comment>
<sequence length="78" mass="8714">MSSPPSNPHLHATQPAVHDTLPRGHNEPKQDLSKADEIHHLYFEDNDGFFPPAWLGKDTNPSERRSSNDSATSHDSKD</sequence>
<evidence type="ECO:0000313" key="2">
    <source>
        <dbReference type="EMBL" id="KAJ5380957.1"/>
    </source>
</evidence>
<accession>A0A9W9SME2</accession>
<dbReference type="RefSeq" id="XP_056558528.1">
    <property type="nucleotide sequence ID" value="XM_056696316.1"/>
</dbReference>
<dbReference type="GeneID" id="81435493"/>
<feature type="compositionally biased region" description="Basic and acidic residues" evidence="1">
    <location>
        <begin position="60"/>
        <end position="78"/>
    </location>
</feature>
<reference evidence="2" key="2">
    <citation type="journal article" date="2023" name="IMA Fungus">
        <title>Comparative genomic study of the Penicillium genus elucidates a diverse pangenome and 15 lateral gene transfer events.</title>
        <authorList>
            <person name="Petersen C."/>
            <person name="Sorensen T."/>
            <person name="Nielsen M.R."/>
            <person name="Sondergaard T.E."/>
            <person name="Sorensen J.L."/>
            <person name="Fitzpatrick D.A."/>
            <person name="Frisvad J.C."/>
            <person name="Nielsen K.L."/>
        </authorList>
    </citation>
    <scope>NUCLEOTIDE SEQUENCE</scope>
    <source>
        <strain evidence="2">IBT 29864</strain>
    </source>
</reference>
<keyword evidence="3" id="KW-1185">Reference proteome</keyword>